<dbReference type="EMBL" id="AALD02000073">
    <property type="protein sequence ID" value="EEQ08725.1"/>
    <property type="molecule type" value="Genomic_DNA"/>
</dbReference>
<evidence type="ECO:0000313" key="3">
    <source>
        <dbReference type="Proteomes" id="UP000003027"/>
    </source>
</evidence>
<accession>A0ABM9Y4Q8</accession>
<dbReference type="Pfam" id="PF11119">
    <property type="entry name" value="DUF2633"/>
    <property type="match status" value="1"/>
</dbReference>
<evidence type="ECO:0000256" key="1">
    <source>
        <dbReference type="SAM" id="MobiDB-lite"/>
    </source>
</evidence>
<name>A0ABM9Y4Q8_YERMW</name>
<protein>
    <submittedName>
        <fullName evidence="2">Uncharacterized protein</fullName>
    </submittedName>
</protein>
<keyword evidence="3" id="KW-1185">Reference proteome</keyword>
<gene>
    <name evidence="2" type="ORF">ymoll0001_40150</name>
</gene>
<reference evidence="2" key="1">
    <citation type="submission" date="2008-12" db="EMBL/GenBank/DDBJ databases">
        <title>Annotation of the Yersinia mollaretii ATCC 43969 genome.</title>
        <authorList>
            <person name="Read T.D."/>
            <person name="Akmal A."/>
            <person name="Bishop-Lilly K."/>
            <person name="Chen P.E."/>
            <person name="Cook C."/>
            <person name="Kiley M.P."/>
            <person name="Lentz S."/>
            <person name="Mateczun A."/>
            <person name="Nagarajan N."/>
            <person name="Nolan N."/>
            <person name="Osborne B.I."/>
            <person name="Pop M."/>
            <person name="Sozhamannan S."/>
            <person name="Stewart A.C."/>
            <person name="Sulakvelidze A."/>
            <person name="Thomason B."/>
            <person name="Willner K."/>
            <person name="Zwick M.E."/>
        </authorList>
    </citation>
    <scope>NUCLEOTIDE SEQUENCE [LARGE SCALE GENOMIC DNA]</scope>
    <source>
        <strain evidence="2">ATCC 43969</strain>
    </source>
</reference>
<comment type="caution">
    <text evidence="2">The sequence shown here is derived from an EMBL/GenBank/DDBJ whole genome shotgun (WGS) entry which is preliminary data.</text>
</comment>
<organism evidence="2 3">
    <name type="scientific">Yersinia mollaretii (strain ATCC 43969 / DSM 18520 / CIP 103324 / CNY 7263 / WAIP 204)</name>
    <dbReference type="NCBI Taxonomy" id="349967"/>
    <lineage>
        <taxon>Bacteria</taxon>
        <taxon>Pseudomonadati</taxon>
        <taxon>Pseudomonadota</taxon>
        <taxon>Gammaproteobacteria</taxon>
        <taxon>Enterobacterales</taxon>
        <taxon>Yersiniaceae</taxon>
        <taxon>Yersinia</taxon>
    </lineage>
</organism>
<dbReference type="Proteomes" id="UP000003027">
    <property type="component" value="Unassembled WGS sequence"/>
</dbReference>
<feature type="compositionally biased region" description="Basic and acidic residues" evidence="1">
    <location>
        <begin position="20"/>
        <end position="29"/>
    </location>
</feature>
<dbReference type="InterPro" id="IPR022576">
    <property type="entry name" value="YfgG"/>
</dbReference>
<proteinExistence type="predicted"/>
<feature type="region of interest" description="Disordered" evidence="1">
    <location>
        <begin position="20"/>
        <end position="48"/>
    </location>
</feature>
<sequence>MSFLILFGRLLYAAIASVSHHQERREAQRVEQSIEGESPGPHETDLTP</sequence>
<evidence type="ECO:0000313" key="2">
    <source>
        <dbReference type="EMBL" id="EEQ08725.1"/>
    </source>
</evidence>